<dbReference type="SUPFAM" id="SSF52266">
    <property type="entry name" value="SGNH hydrolase"/>
    <property type="match status" value="1"/>
</dbReference>
<organism evidence="2 3">
    <name type="scientific">Fistulifera solaris</name>
    <name type="common">Oleaginous diatom</name>
    <dbReference type="NCBI Taxonomy" id="1519565"/>
    <lineage>
        <taxon>Eukaryota</taxon>
        <taxon>Sar</taxon>
        <taxon>Stramenopiles</taxon>
        <taxon>Ochrophyta</taxon>
        <taxon>Bacillariophyta</taxon>
        <taxon>Bacillariophyceae</taxon>
        <taxon>Bacillariophycidae</taxon>
        <taxon>Naviculales</taxon>
        <taxon>Naviculaceae</taxon>
        <taxon>Fistulifera</taxon>
    </lineage>
</organism>
<dbReference type="PANTHER" id="PTHR37981:SF1">
    <property type="entry name" value="SGNH HYDROLASE-TYPE ESTERASE DOMAIN-CONTAINING PROTEIN"/>
    <property type="match status" value="1"/>
</dbReference>
<feature type="signal peptide" evidence="1">
    <location>
        <begin position="1"/>
        <end position="23"/>
    </location>
</feature>
<dbReference type="InterPro" id="IPR037460">
    <property type="entry name" value="SEST-like"/>
</dbReference>
<comment type="caution">
    <text evidence="2">The sequence shown here is derived from an EMBL/GenBank/DDBJ whole genome shotgun (WGS) entry which is preliminary data.</text>
</comment>
<keyword evidence="3" id="KW-1185">Reference proteome</keyword>
<dbReference type="GO" id="GO:0006629">
    <property type="term" value="P:lipid metabolic process"/>
    <property type="evidence" value="ECO:0007669"/>
    <property type="project" value="TreeGrafter"/>
</dbReference>
<dbReference type="Pfam" id="PF00657">
    <property type="entry name" value="Lipase_GDSL"/>
    <property type="match status" value="1"/>
</dbReference>
<accession>A0A1Z5K5R3</accession>
<sequence length="282" mass="31043">MLFAVRSLLVALLCYAAVPLTQAALVVTIGDSYAAGTGIHALRKEYDDTYCYVEVDTIPGGKYASTRGLEHVVTACAGDTIDATVAQWNDLQLRYPDEVADLWEGSVIIISTGGNSALTRRGENFEESLARVLRTRRFHEDELNQVGNLGDVQTELETFYSQLAVEAAEATVRVMGYPFIFNSNPLKCFIPGIRVAEANFFDETVVELNEVIVAAIETVKTAFPSFDIRYVDVAPSYGSGACSPFKFRHIRDINVRAPVTSFHPTQGGYDRAYGAFLRTMLI</sequence>
<proteinExistence type="predicted"/>
<evidence type="ECO:0000313" key="3">
    <source>
        <dbReference type="Proteomes" id="UP000198406"/>
    </source>
</evidence>
<dbReference type="PANTHER" id="PTHR37981">
    <property type="entry name" value="LIPASE 2"/>
    <property type="match status" value="1"/>
</dbReference>
<dbReference type="Proteomes" id="UP000198406">
    <property type="component" value="Unassembled WGS sequence"/>
</dbReference>
<dbReference type="Gene3D" id="3.40.50.1110">
    <property type="entry name" value="SGNH hydrolase"/>
    <property type="match status" value="1"/>
</dbReference>
<protein>
    <submittedName>
        <fullName evidence="2">Uncharacterized protein</fullName>
    </submittedName>
</protein>
<dbReference type="InterPro" id="IPR001087">
    <property type="entry name" value="GDSL"/>
</dbReference>
<keyword evidence="1" id="KW-0732">Signal</keyword>
<dbReference type="InterPro" id="IPR036514">
    <property type="entry name" value="SGNH_hydro_sf"/>
</dbReference>
<dbReference type="GO" id="GO:0016788">
    <property type="term" value="F:hydrolase activity, acting on ester bonds"/>
    <property type="evidence" value="ECO:0007669"/>
    <property type="project" value="InterPro"/>
</dbReference>
<dbReference type="AlphaFoldDB" id="A0A1Z5K5R3"/>
<dbReference type="EMBL" id="BDSP01000169">
    <property type="protein sequence ID" value="GAX21535.1"/>
    <property type="molecule type" value="Genomic_DNA"/>
</dbReference>
<feature type="chain" id="PRO_5012328731" evidence="1">
    <location>
        <begin position="24"/>
        <end position="282"/>
    </location>
</feature>
<name>A0A1Z5K5R3_FISSO</name>
<evidence type="ECO:0000313" key="2">
    <source>
        <dbReference type="EMBL" id="GAX21535.1"/>
    </source>
</evidence>
<evidence type="ECO:0000256" key="1">
    <source>
        <dbReference type="SAM" id="SignalP"/>
    </source>
</evidence>
<reference evidence="2 3" key="1">
    <citation type="journal article" date="2015" name="Plant Cell">
        <title>Oil accumulation by the oleaginous diatom Fistulifera solaris as revealed by the genome and transcriptome.</title>
        <authorList>
            <person name="Tanaka T."/>
            <person name="Maeda Y."/>
            <person name="Veluchamy A."/>
            <person name="Tanaka M."/>
            <person name="Abida H."/>
            <person name="Marechal E."/>
            <person name="Bowler C."/>
            <person name="Muto M."/>
            <person name="Sunaga Y."/>
            <person name="Tanaka M."/>
            <person name="Yoshino T."/>
            <person name="Taniguchi T."/>
            <person name="Fukuda Y."/>
            <person name="Nemoto M."/>
            <person name="Matsumoto M."/>
            <person name="Wong P.S."/>
            <person name="Aburatani S."/>
            <person name="Fujibuchi W."/>
        </authorList>
    </citation>
    <scope>NUCLEOTIDE SEQUENCE [LARGE SCALE GENOMIC DNA]</scope>
    <source>
        <strain evidence="2 3">JPCC DA0580</strain>
    </source>
</reference>
<dbReference type="InParanoid" id="A0A1Z5K5R3"/>
<gene>
    <name evidence="2" type="ORF">FisN_6Hh425</name>
</gene>